<comment type="subcellular location">
    <subcellularLocation>
        <location evidence="2">Membrane</location>
        <topology evidence="2">Single-pass membrane protein</topology>
    </subcellularLocation>
</comment>
<dbReference type="GO" id="GO:0020037">
    <property type="term" value="F:heme binding"/>
    <property type="evidence" value="ECO:0007669"/>
    <property type="project" value="InterPro"/>
</dbReference>
<evidence type="ECO:0000256" key="4">
    <source>
        <dbReference type="ARBA" id="ARBA00022617"/>
    </source>
</evidence>
<proteinExistence type="inferred from homology"/>
<dbReference type="GO" id="GO:0016705">
    <property type="term" value="F:oxidoreductase activity, acting on paired donors, with incorporation or reduction of molecular oxygen"/>
    <property type="evidence" value="ECO:0007669"/>
    <property type="project" value="InterPro"/>
</dbReference>
<dbReference type="PRINTS" id="PR00385">
    <property type="entry name" value="P450"/>
</dbReference>
<reference evidence="14" key="2">
    <citation type="submission" date="2021-03" db="UniProtKB">
        <authorList>
            <consortium name="EnsemblPlants"/>
        </authorList>
    </citation>
    <scope>IDENTIFICATION</scope>
</reference>
<dbReference type="SUPFAM" id="SSF48264">
    <property type="entry name" value="Cytochrome P450"/>
    <property type="match status" value="1"/>
</dbReference>
<dbReference type="Proteomes" id="UP000596660">
    <property type="component" value="Unplaced"/>
</dbReference>
<dbReference type="FunFam" id="1.10.630.10:FF:000126">
    <property type="entry name" value="Predicted protein"/>
    <property type="match status" value="1"/>
</dbReference>
<dbReference type="PROSITE" id="PS00086">
    <property type="entry name" value="CYTOCHROME_P450"/>
    <property type="match status" value="1"/>
</dbReference>
<comment type="cofactor">
    <cofactor evidence="1 12">
        <name>heme</name>
        <dbReference type="ChEBI" id="CHEBI:30413"/>
    </cofactor>
</comment>
<protein>
    <recommendedName>
        <fullName evidence="16">Cytochrome P450</fullName>
    </recommendedName>
</protein>
<keyword evidence="8 13" id="KW-0560">Oxidoreductase</keyword>
<dbReference type="InterPro" id="IPR001128">
    <property type="entry name" value="Cyt_P450"/>
</dbReference>
<keyword evidence="6 12" id="KW-0479">Metal-binding</keyword>
<keyword evidence="15" id="KW-1185">Reference proteome</keyword>
<keyword evidence="4 12" id="KW-0349">Heme</keyword>
<evidence type="ECO:0008006" key="16">
    <source>
        <dbReference type="Google" id="ProtNLM"/>
    </source>
</evidence>
<evidence type="ECO:0000256" key="11">
    <source>
        <dbReference type="ARBA" id="ARBA00023136"/>
    </source>
</evidence>
<keyword evidence="11" id="KW-0472">Membrane</keyword>
<dbReference type="Gene3D" id="1.10.630.10">
    <property type="entry name" value="Cytochrome P450"/>
    <property type="match status" value="1"/>
</dbReference>
<dbReference type="Pfam" id="PF00067">
    <property type="entry name" value="p450"/>
    <property type="match status" value="1"/>
</dbReference>
<feature type="binding site" description="axial binding residue" evidence="12">
    <location>
        <position position="229"/>
    </location>
    <ligand>
        <name>heme</name>
        <dbReference type="ChEBI" id="CHEBI:30413"/>
    </ligand>
    <ligandPart>
        <name>Fe</name>
        <dbReference type="ChEBI" id="CHEBI:18248"/>
    </ligandPart>
</feature>
<keyword evidence="7" id="KW-1133">Transmembrane helix</keyword>
<dbReference type="GO" id="GO:0004497">
    <property type="term" value="F:monooxygenase activity"/>
    <property type="evidence" value="ECO:0007669"/>
    <property type="project" value="UniProtKB-KW"/>
</dbReference>
<dbReference type="PANTHER" id="PTHR47955:SF22">
    <property type="entry name" value="CYTOCHROME P450 83B1-LIKE"/>
    <property type="match status" value="1"/>
</dbReference>
<organism evidence="14 15">
    <name type="scientific">Chenopodium quinoa</name>
    <name type="common">Quinoa</name>
    <dbReference type="NCBI Taxonomy" id="63459"/>
    <lineage>
        <taxon>Eukaryota</taxon>
        <taxon>Viridiplantae</taxon>
        <taxon>Streptophyta</taxon>
        <taxon>Embryophyta</taxon>
        <taxon>Tracheophyta</taxon>
        <taxon>Spermatophyta</taxon>
        <taxon>Magnoliopsida</taxon>
        <taxon>eudicotyledons</taxon>
        <taxon>Gunneridae</taxon>
        <taxon>Pentapetalae</taxon>
        <taxon>Caryophyllales</taxon>
        <taxon>Chenopodiaceae</taxon>
        <taxon>Chenopodioideae</taxon>
        <taxon>Atripliceae</taxon>
        <taxon>Chenopodium</taxon>
    </lineage>
</organism>
<evidence type="ECO:0000313" key="14">
    <source>
        <dbReference type="EnsemblPlants" id="AUR62014397-RA:cds"/>
    </source>
</evidence>
<evidence type="ECO:0000256" key="5">
    <source>
        <dbReference type="ARBA" id="ARBA00022692"/>
    </source>
</evidence>
<dbReference type="InterPro" id="IPR036396">
    <property type="entry name" value="Cyt_P450_sf"/>
</dbReference>
<reference evidence="14" key="1">
    <citation type="journal article" date="2017" name="Nature">
        <title>The genome of Chenopodium quinoa.</title>
        <authorList>
            <person name="Jarvis D.E."/>
            <person name="Ho Y.S."/>
            <person name="Lightfoot D.J."/>
            <person name="Schmoeckel S.M."/>
            <person name="Li B."/>
            <person name="Borm T.J.A."/>
            <person name="Ohyanagi H."/>
            <person name="Mineta K."/>
            <person name="Michell C.T."/>
            <person name="Saber N."/>
            <person name="Kharbatia N.M."/>
            <person name="Rupper R.R."/>
            <person name="Sharp A.R."/>
            <person name="Dally N."/>
            <person name="Boughton B.A."/>
            <person name="Woo Y.H."/>
            <person name="Gao G."/>
            <person name="Schijlen E.G.W.M."/>
            <person name="Guo X."/>
            <person name="Momin A.A."/>
            <person name="Negrao S."/>
            <person name="Al-Babili S."/>
            <person name="Gehring C."/>
            <person name="Roessner U."/>
            <person name="Jung C."/>
            <person name="Murphy K."/>
            <person name="Arold S.T."/>
            <person name="Gojobori T."/>
            <person name="van der Linden C.G."/>
            <person name="van Loo E.N."/>
            <person name="Jellen E.N."/>
            <person name="Maughan P.J."/>
            <person name="Tester M."/>
        </authorList>
    </citation>
    <scope>NUCLEOTIDE SEQUENCE [LARGE SCALE GENOMIC DNA]</scope>
    <source>
        <strain evidence="14">cv. PI 614886</strain>
    </source>
</reference>
<dbReference type="EnsemblPlants" id="AUR62014397-RA">
    <property type="protein sequence ID" value="AUR62014397-RA:cds"/>
    <property type="gene ID" value="AUR62014397"/>
</dbReference>
<evidence type="ECO:0000256" key="13">
    <source>
        <dbReference type="RuleBase" id="RU000461"/>
    </source>
</evidence>
<evidence type="ECO:0000256" key="9">
    <source>
        <dbReference type="ARBA" id="ARBA00023004"/>
    </source>
</evidence>
<dbReference type="InterPro" id="IPR017972">
    <property type="entry name" value="Cyt_P450_CS"/>
</dbReference>
<name>A0A803LKA0_CHEQI</name>
<dbReference type="Gramene" id="AUR62014397-RA">
    <property type="protein sequence ID" value="AUR62014397-RA:cds"/>
    <property type="gene ID" value="AUR62014397"/>
</dbReference>
<evidence type="ECO:0000256" key="6">
    <source>
        <dbReference type="ARBA" id="ARBA00022723"/>
    </source>
</evidence>
<keyword evidence="5" id="KW-0812">Transmembrane</keyword>
<dbReference type="PANTHER" id="PTHR47955">
    <property type="entry name" value="CYTOCHROME P450 FAMILY 71 PROTEIN"/>
    <property type="match status" value="1"/>
</dbReference>
<evidence type="ECO:0000256" key="2">
    <source>
        <dbReference type="ARBA" id="ARBA00004167"/>
    </source>
</evidence>
<keyword evidence="9 12" id="KW-0408">Iron</keyword>
<dbReference type="AlphaFoldDB" id="A0A803LKA0"/>
<dbReference type="OMA" id="FQWELPR"/>
<evidence type="ECO:0000313" key="15">
    <source>
        <dbReference type="Proteomes" id="UP000596660"/>
    </source>
</evidence>
<evidence type="ECO:0000256" key="10">
    <source>
        <dbReference type="ARBA" id="ARBA00023033"/>
    </source>
</evidence>
<keyword evidence="10 13" id="KW-0503">Monooxygenase</keyword>
<evidence type="ECO:0000256" key="3">
    <source>
        <dbReference type="ARBA" id="ARBA00010617"/>
    </source>
</evidence>
<evidence type="ECO:0000256" key="7">
    <source>
        <dbReference type="ARBA" id="ARBA00022989"/>
    </source>
</evidence>
<dbReference type="GO" id="GO:0005506">
    <property type="term" value="F:iron ion binding"/>
    <property type="evidence" value="ECO:0007669"/>
    <property type="project" value="InterPro"/>
</dbReference>
<sequence>MSTAFFVADYFPSIGWLDKLTGKYSRLDKVFNDLDLFYEEIIDEYLDPNRLKSDQKDVIDVLLHLMKECNLSFELTMDHIKAILMNIFVAGTDTSTIMVIWAMTELIKNPTIMSKLQEELRNNLSDNKGCITMENLLKCKYFKAVVKETLRFHPAAPLTFRETLKKSNIKGYDILPKTQVYVNIWALGRDPEYWKDPEKFMPERFMESSIDYKGNDFELIPFGAGRKICPGMVLGVASYELALANLLYNFQWELPRGMSKDDINTDTLPGLVMSKKDPLCLLARKFT</sequence>
<dbReference type="PRINTS" id="PR00463">
    <property type="entry name" value="EP450I"/>
</dbReference>
<dbReference type="GO" id="GO:0016020">
    <property type="term" value="C:membrane"/>
    <property type="evidence" value="ECO:0007669"/>
    <property type="project" value="UniProtKB-SubCell"/>
</dbReference>
<dbReference type="InterPro" id="IPR002401">
    <property type="entry name" value="Cyt_P450_E_grp-I"/>
</dbReference>
<comment type="similarity">
    <text evidence="3 13">Belongs to the cytochrome P450 family.</text>
</comment>
<accession>A0A803LKA0</accession>
<evidence type="ECO:0000256" key="8">
    <source>
        <dbReference type="ARBA" id="ARBA00023002"/>
    </source>
</evidence>
<evidence type="ECO:0000256" key="12">
    <source>
        <dbReference type="PIRSR" id="PIRSR602401-1"/>
    </source>
</evidence>
<evidence type="ECO:0000256" key="1">
    <source>
        <dbReference type="ARBA" id="ARBA00001971"/>
    </source>
</evidence>